<keyword evidence="2" id="KW-1185">Reference proteome</keyword>
<organism evidence="1 2">
    <name type="scientific">Cellulomonas fulva</name>
    <dbReference type="NCBI Taxonomy" id="2835530"/>
    <lineage>
        <taxon>Bacteria</taxon>
        <taxon>Bacillati</taxon>
        <taxon>Actinomycetota</taxon>
        <taxon>Actinomycetes</taxon>
        <taxon>Micrococcales</taxon>
        <taxon>Cellulomonadaceae</taxon>
        <taxon>Cellulomonas</taxon>
    </lineage>
</organism>
<dbReference type="Proteomes" id="UP000722125">
    <property type="component" value="Unassembled WGS sequence"/>
</dbReference>
<dbReference type="EMBL" id="JAHBOH010000001">
    <property type="protein sequence ID" value="MBT0993677.1"/>
    <property type="molecule type" value="Genomic_DNA"/>
</dbReference>
<comment type="caution">
    <text evidence="1">The sequence shown here is derived from an EMBL/GenBank/DDBJ whole genome shotgun (WGS) entry which is preliminary data.</text>
</comment>
<dbReference type="InterPro" id="IPR023393">
    <property type="entry name" value="START-like_dom_sf"/>
</dbReference>
<evidence type="ECO:0008006" key="3">
    <source>
        <dbReference type="Google" id="ProtNLM"/>
    </source>
</evidence>
<evidence type="ECO:0000313" key="2">
    <source>
        <dbReference type="Proteomes" id="UP000722125"/>
    </source>
</evidence>
<dbReference type="SUPFAM" id="SSF55961">
    <property type="entry name" value="Bet v1-like"/>
    <property type="match status" value="1"/>
</dbReference>
<accession>A0ABS5TWZ9</accession>
<name>A0ABS5TWZ9_9CELL</name>
<evidence type="ECO:0000313" key="1">
    <source>
        <dbReference type="EMBL" id="MBT0993677.1"/>
    </source>
</evidence>
<reference evidence="1 2" key="1">
    <citation type="submission" date="2021-05" db="EMBL/GenBank/DDBJ databases">
        <title>Description of Cellulomonas sp. DKR-3 sp. nov.</title>
        <authorList>
            <person name="Dahal R.H."/>
            <person name="Chaudhary D.K."/>
        </authorList>
    </citation>
    <scope>NUCLEOTIDE SEQUENCE [LARGE SCALE GENOMIC DNA]</scope>
    <source>
        <strain evidence="1 2">DKR-3</strain>
    </source>
</reference>
<proteinExistence type="predicted"/>
<dbReference type="Gene3D" id="3.30.530.20">
    <property type="match status" value="1"/>
</dbReference>
<protein>
    <recommendedName>
        <fullName evidence="3">SRPBCC domain-containing protein</fullName>
    </recommendedName>
</protein>
<dbReference type="RefSeq" id="WP_214347632.1">
    <property type="nucleotide sequence ID" value="NZ_JAHBOH010000001.1"/>
</dbReference>
<sequence>MSMERREILSLDLPADLATVWQHLRDPALASRWYGTGGPGSDADVRRELLDGADEGRLIEHDATTHTLTWPNHDVLAVSAAAHEPGHTHLTVTRPSHDAYGRGYDGVLDERDERWLADAHQLLFALRVHPGQERRTLVAHDLDAGPRHERLLDRAGLHGVRGVPVGGHVQARRPDGTLLGGTLLYKTEHQVGLQLHGITESLLIIRETPAGSRPPHGTVSPVLSVYGLDDETFAQVVRRWDGWWRAAGAAPAPARLGA</sequence>
<gene>
    <name evidence="1" type="ORF">KIN34_05180</name>
</gene>